<dbReference type="InterPro" id="IPR028359">
    <property type="entry name" value="UDP_ManNAc/GlcNAc_DH"/>
</dbReference>
<evidence type="ECO:0000256" key="1">
    <source>
        <dbReference type="ARBA" id="ARBA00006601"/>
    </source>
</evidence>
<dbReference type="PATRIC" id="fig|1307436.3.peg.4453"/>
<dbReference type="InterPro" id="IPR036291">
    <property type="entry name" value="NAD(P)-bd_dom_sf"/>
</dbReference>
<reference evidence="7" key="1">
    <citation type="submission" date="2013-03" db="EMBL/GenBank/DDBJ databases">
        <title>Draft genome sequence of Bacillus firmus DS1.</title>
        <authorList>
            <person name="Peng D."/>
            <person name="Zhu L."/>
            <person name="Sun M."/>
        </authorList>
    </citation>
    <scope>NUCLEOTIDE SEQUENCE [LARGE SCALE GENOMIC DNA]</scope>
    <source>
        <strain evidence="7">DS1</strain>
    </source>
</reference>
<dbReference type="AlphaFoldDB" id="W7KNG9"/>
<dbReference type="PIRSF" id="PIRSF500136">
    <property type="entry name" value="UDP_ManNAc_DH"/>
    <property type="match status" value="1"/>
</dbReference>
<dbReference type="EMBL" id="APVL01000022">
    <property type="protein sequence ID" value="EWG09050.1"/>
    <property type="molecule type" value="Genomic_DNA"/>
</dbReference>
<dbReference type="OrthoDB" id="9803238at2"/>
<dbReference type="GO" id="GO:0016628">
    <property type="term" value="F:oxidoreductase activity, acting on the CH-CH group of donors, NAD or NADP as acceptor"/>
    <property type="evidence" value="ECO:0007669"/>
    <property type="project" value="InterPro"/>
</dbReference>
<evidence type="ECO:0000256" key="4">
    <source>
        <dbReference type="PIRNR" id="PIRNR000124"/>
    </source>
</evidence>
<dbReference type="GO" id="GO:0000271">
    <property type="term" value="P:polysaccharide biosynthetic process"/>
    <property type="evidence" value="ECO:0007669"/>
    <property type="project" value="InterPro"/>
</dbReference>
<dbReference type="SUPFAM" id="SSF52413">
    <property type="entry name" value="UDP-glucose/GDP-mannose dehydrogenase C-terminal domain"/>
    <property type="match status" value="1"/>
</dbReference>
<dbReference type="NCBIfam" id="TIGR03026">
    <property type="entry name" value="NDP-sugDHase"/>
    <property type="match status" value="1"/>
</dbReference>
<dbReference type="InterPro" id="IPR036220">
    <property type="entry name" value="UDP-Glc/GDP-Man_DH_C_sf"/>
</dbReference>
<dbReference type="InterPro" id="IPR014027">
    <property type="entry name" value="UDP-Glc/GDP-Man_DH_C"/>
</dbReference>
<dbReference type="Pfam" id="PF00984">
    <property type="entry name" value="UDPG_MGDP_dh"/>
    <property type="match status" value="1"/>
</dbReference>
<evidence type="ECO:0000256" key="2">
    <source>
        <dbReference type="ARBA" id="ARBA00023002"/>
    </source>
</evidence>
<protein>
    <submittedName>
        <fullName evidence="6">Nucleotide sugar dehydrogenase</fullName>
    </submittedName>
</protein>
<proteinExistence type="inferred from homology"/>
<dbReference type="InterPro" id="IPR001732">
    <property type="entry name" value="UDP-Glc/GDP-Man_DH_N"/>
</dbReference>
<dbReference type="PANTHER" id="PTHR43491">
    <property type="entry name" value="UDP-N-ACETYL-D-MANNOSAMINE DEHYDROGENASE"/>
    <property type="match status" value="1"/>
</dbReference>
<evidence type="ECO:0000313" key="6">
    <source>
        <dbReference type="EMBL" id="EWG09050.1"/>
    </source>
</evidence>
<feature type="domain" description="UDP-glucose/GDP-mannose dehydrogenase C-terminal" evidence="5">
    <location>
        <begin position="306"/>
        <end position="401"/>
    </location>
</feature>
<accession>W7KNG9</accession>
<dbReference type="RefSeq" id="WP_035332487.1">
    <property type="nucleotide sequence ID" value="NZ_APVL01000022.1"/>
</dbReference>
<dbReference type="Pfam" id="PF03721">
    <property type="entry name" value="UDPG_MGDP_dh_N"/>
    <property type="match status" value="1"/>
</dbReference>
<keyword evidence="2" id="KW-0560">Oxidoreductase</keyword>
<dbReference type="SUPFAM" id="SSF48179">
    <property type="entry name" value="6-phosphogluconate dehydrogenase C-terminal domain-like"/>
    <property type="match status" value="1"/>
</dbReference>
<evidence type="ECO:0000259" key="5">
    <source>
        <dbReference type="SMART" id="SM00984"/>
    </source>
</evidence>
<dbReference type="GO" id="GO:0016616">
    <property type="term" value="F:oxidoreductase activity, acting on the CH-OH group of donors, NAD or NADP as acceptor"/>
    <property type="evidence" value="ECO:0007669"/>
    <property type="project" value="InterPro"/>
</dbReference>
<reference evidence="6 7" key="2">
    <citation type="journal article" date="2016" name="Sci. Rep.">
        <title>A novel serine protease, Sep1, from Bacillus firmus DS-1 has nematicidal activity and degrades multiple intestinal-associated nematode proteins.</title>
        <authorList>
            <person name="Geng C."/>
            <person name="Nie X."/>
            <person name="Tang Z."/>
            <person name="Zhang Y."/>
            <person name="Lin J."/>
            <person name="Sun M."/>
            <person name="Peng D."/>
        </authorList>
    </citation>
    <scope>NUCLEOTIDE SEQUENCE [LARGE SCALE GENOMIC DNA]</scope>
    <source>
        <strain evidence="6 7">DS1</strain>
    </source>
</reference>
<gene>
    <name evidence="6" type="ORF">PBF_20848</name>
</gene>
<dbReference type="Gene3D" id="3.40.50.720">
    <property type="entry name" value="NAD(P)-binding Rossmann-like Domain"/>
    <property type="match status" value="2"/>
</dbReference>
<comment type="caution">
    <text evidence="6">The sequence shown here is derived from an EMBL/GenBank/DDBJ whole genome shotgun (WGS) entry which is preliminary data.</text>
</comment>
<dbReference type="InterPro" id="IPR008927">
    <property type="entry name" value="6-PGluconate_DH-like_C_sf"/>
</dbReference>
<name>W7KNG9_CYTFI</name>
<evidence type="ECO:0000313" key="7">
    <source>
        <dbReference type="Proteomes" id="UP000019270"/>
    </source>
</evidence>
<dbReference type="InterPro" id="IPR014026">
    <property type="entry name" value="UDP-Glc/GDP-Man_DH_dimer"/>
</dbReference>
<dbReference type="Proteomes" id="UP000019270">
    <property type="component" value="Unassembled WGS sequence"/>
</dbReference>
<organism evidence="6 7">
    <name type="scientific">Cytobacillus firmus DS1</name>
    <dbReference type="NCBI Taxonomy" id="1307436"/>
    <lineage>
        <taxon>Bacteria</taxon>
        <taxon>Bacillati</taxon>
        <taxon>Bacillota</taxon>
        <taxon>Bacilli</taxon>
        <taxon>Bacillales</taxon>
        <taxon>Bacillaceae</taxon>
        <taxon>Cytobacillus</taxon>
    </lineage>
</organism>
<dbReference type="SUPFAM" id="SSF51735">
    <property type="entry name" value="NAD(P)-binding Rossmann-fold domains"/>
    <property type="match status" value="1"/>
</dbReference>
<keyword evidence="3" id="KW-0520">NAD</keyword>
<dbReference type="eggNOG" id="COG0677">
    <property type="taxonomic scope" value="Bacteria"/>
</dbReference>
<dbReference type="PIRSF" id="PIRSF000124">
    <property type="entry name" value="UDPglc_GDPman_dh"/>
    <property type="match status" value="1"/>
</dbReference>
<dbReference type="Pfam" id="PF03720">
    <property type="entry name" value="UDPG_MGDP_dh_C"/>
    <property type="match status" value="1"/>
</dbReference>
<comment type="similarity">
    <text evidence="1 4">Belongs to the UDP-glucose/GDP-mannose dehydrogenase family.</text>
</comment>
<dbReference type="PANTHER" id="PTHR43491:SF2">
    <property type="entry name" value="UDP-N-ACETYL-D-MANNOSAMINE DEHYDROGENASE"/>
    <property type="match status" value="1"/>
</dbReference>
<sequence length="419" mass="46690">MKLCVMGLGYIGLPTAVMFAEHGLQVHGVDINPEVTKLLNEHKAHIEEPGLQDKLVKVMEEGKLTVSTSPIKADAYILAVPTPLTSDKKADLNYVYSACSLILPYLKKGSLVILESTVPPGTVEDFLIPILEKSTFKIGDEIFVSHSPERVLPGKLFEELINNDRIVGGINEESCLRTVFLYKHFVRGNIYMTDAKTAEMVKLIENTYRDVNIALANELAMIGEKYGINMLEAITLANYHPRVNIHAPGPGVGGHCIAVDPWFIIEQAPDETKLITAAREINESTPDRIVNLIESAIQGISSPIITLLGLAYKGNIDDLRESPALVIYDKLRKKGYDIKWHDPYVQKELEGKCETIEEAVYTSDCAVILTDHNQYKTQEFKILSDLFRNRILIDTRNIVNKNSMIAAGYKCLQIGTPLR</sequence>
<dbReference type="GO" id="GO:0051287">
    <property type="term" value="F:NAD binding"/>
    <property type="evidence" value="ECO:0007669"/>
    <property type="project" value="InterPro"/>
</dbReference>
<dbReference type="SMART" id="SM00984">
    <property type="entry name" value="UDPG_MGDP_dh_C"/>
    <property type="match status" value="1"/>
</dbReference>
<evidence type="ECO:0000256" key="3">
    <source>
        <dbReference type="ARBA" id="ARBA00023027"/>
    </source>
</evidence>
<dbReference type="InterPro" id="IPR017476">
    <property type="entry name" value="UDP-Glc/GDP-Man"/>
</dbReference>